<dbReference type="InterPro" id="IPR030191">
    <property type="entry name" value="CodB"/>
</dbReference>
<dbReference type="GO" id="GO:0005886">
    <property type="term" value="C:plasma membrane"/>
    <property type="evidence" value="ECO:0007669"/>
    <property type="project" value="TreeGrafter"/>
</dbReference>
<evidence type="ECO:0000256" key="2">
    <source>
        <dbReference type="ARBA" id="ARBA00008974"/>
    </source>
</evidence>
<comment type="subcellular location">
    <subcellularLocation>
        <location evidence="1">Membrane</location>
        <topology evidence="1">Multi-pass membrane protein</topology>
    </subcellularLocation>
</comment>
<dbReference type="RefSeq" id="WP_124938218.1">
    <property type="nucleotide sequence ID" value="NZ_RJVQ01000007.1"/>
</dbReference>
<evidence type="ECO:0000256" key="1">
    <source>
        <dbReference type="ARBA" id="ARBA00004141"/>
    </source>
</evidence>
<reference evidence="9 10" key="1">
    <citation type="submission" date="2018-11" db="EMBL/GenBank/DDBJ databases">
        <title>Vibrio LJC006 sp. nov., isolated from seawater during the bloom of the enteromorpha.</title>
        <authorList>
            <person name="Liang J."/>
        </authorList>
    </citation>
    <scope>NUCLEOTIDE SEQUENCE [LARGE SCALE GENOMIC DNA]</scope>
    <source>
        <strain evidence="9 10">LJC006</strain>
    </source>
</reference>
<keyword evidence="3 7" id="KW-0813">Transport</keyword>
<organism evidence="9 10">
    <name type="scientific">Vibrio viridaestus</name>
    <dbReference type="NCBI Taxonomy" id="2487322"/>
    <lineage>
        <taxon>Bacteria</taxon>
        <taxon>Pseudomonadati</taxon>
        <taxon>Pseudomonadota</taxon>
        <taxon>Gammaproteobacteria</taxon>
        <taxon>Vibrionales</taxon>
        <taxon>Vibrionaceae</taxon>
        <taxon>Vibrio</taxon>
    </lineage>
</organism>
<dbReference type="Proteomes" id="UP000281112">
    <property type="component" value="Unassembled WGS sequence"/>
</dbReference>
<feature type="transmembrane region" description="Helical" evidence="8">
    <location>
        <begin position="276"/>
        <end position="300"/>
    </location>
</feature>
<feature type="transmembrane region" description="Helical" evidence="8">
    <location>
        <begin position="159"/>
        <end position="178"/>
    </location>
</feature>
<evidence type="ECO:0000256" key="5">
    <source>
        <dbReference type="ARBA" id="ARBA00022989"/>
    </source>
</evidence>
<feature type="transmembrane region" description="Helical" evidence="8">
    <location>
        <begin position="52"/>
        <end position="76"/>
    </location>
</feature>
<dbReference type="PANTHER" id="PTHR30569">
    <property type="entry name" value="CYTOSINE TRANSPORTER CODB"/>
    <property type="match status" value="1"/>
</dbReference>
<dbReference type="OrthoDB" id="9780088at2"/>
<dbReference type="Pfam" id="PF02133">
    <property type="entry name" value="Transp_cyt_pur"/>
    <property type="match status" value="1"/>
</dbReference>
<evidence type="ECO:0000256" key="3">
    <source>
        <dbReference type="ARBA" id="ARBA00022448"/>
    </source>
</evidence>
<feature type="transmembrane region" description="Helical" evidence="8">
    <location>
        <begin position="198"/>
        <end position="217"/>
    </location>
</feature>
<feature type="transmembrane region" description="Helical" evidence="8">
    <location>
        <begin position="312"/>
        <end position="329"/>
    </location>
</feature>
<protein>
    <submittedName>
        <fullName evidence="9">Cytosine permease</fullName>
    </submittedName>
</protein>
<evidence type="ECO:0000256" key="7">
    <source>
        <dbReference type="PIRNR" id="PIRNR002744"/>
    </source>
</evidence>
<feature type="transmembrane region" description="Helical" evidence="8">
    <location>
        <begin position="383"/>
        <end position="406"/>
    </location>
</feature>
<evidence type="ECO:0000313" key="9">
    <source>
        <dbReference type="EMBL" id="RQW62227.1"/>
    </source>
</evidence>
<name>A0A3N9TDE9_9VIBR</name>
<evidence type="ECO:0000256" key="8">
    <source>
        <dbReference type="SAM" id="Phobius"/>
    </source>
</evidence>
<feature type="transmembrane region" description="Helical" evidence="8">
    <location>
        <begin position="229"/>
        <end position="256"/>
    </location>
</feature>
<keyword evidence="5 8" id="KW-1133">Transmembrane helix</keyword>
<sequence length="445" mass="47865">MSGLGNDNISPTKASERNMGLMGTIFLWVAATMVIPTVMTGQMFIPDLSPKMAFSAVLLASALGCVALALTAVIGTKTGLPTFVIARSTFGIKGAKIFAIINLVILCGWGFIQGYLGALALNKLLIGLFHVDNILLSIFITQGIVLVVTILGHTGIQKIEGLASSAMLIVALVVIYSLLNQYGINELEDLPLSDTPTLTYAIAFDIVLATAFSWMSLPCDYNRYCRSRVVSATGITIGYMLGTIIAMGLGILVGGVSILNNMAPTYDASEILSGQYGLAAALVMFLSIVTTNIMTLYSVVMSAMSVAPKVKFRSFTFILGIVCLAGSYLQERLMASFFDWVLLVGTLVIPVFAIILADFYLVQKGTIDVNSVSSDQAPRYFYTNGYNLSAVVSYVISACFSFYFTYVEPLEIGSTAITFFFAAALYLVIKKCVSMTKSRDLITQI</sequence>
<comment type="caution">
    <text evidence="9">The sequence shown here is derived from an EMBL/GenBank/DDBJ whole genome shotgun (WGS) entry which is preliminary data.</text>
</comment>
<keyword evidence="6 7" id="KW-0472">Membrane</keyword>
<accession>A0A3N9TDE9</accession>
<feature type="transmembrane region" description="Helical" evidence="8">
    <location>
        <begin position="412"/>
        <end position="429"/>
    </location>
</feature>
<keyword evidence="10" id="KW-1185">Reference proteome</keyword>
<dbReference type="InterPro" id="IPR026030">
    <property type="entry name" value="Pur-cyt_permease_Fcy2/21/22"/>
</dbReference>
<keyword evidence="4 8" id="KW-0812">Transmembrane</keyword>
<evidence type="ECO:0000313" key="10">
    <source>
        <dbReference type="Proteomes" id="UP000281112"/>
    </source>
</evidence>
<dbReference type="PANTHER" id="PTHR30569:SF0">
    <property type="entry name" value="CYTOSINE PERMEASE"/>
    <property type="match status" value="1"/>
</dbReference>
<gene>
    <name evidence="9" type="ORF">EES38_16050</name>
</gene>
<feature type="transmembrane region" description="Helical" evidence="8">
    <location>
        <begin position="341"/>
        <end position="362"/>
    </location>
</feature>
<dbReference type="Gene3D" id="1.10.4160.10">
    <property type="entry name" value="Hydantoin permease"/>
    <property type="match status" value="1"/>
</dbReference>
<feature type="transmembrane region" description="Helical" evidence="8">
    <location>
        <begin position="97"/>
        <end position="121"/>
    </location>
</feature>
<dbReference type="GO" id="GO:0015209">
    <property type="term" value="F:cytosine transmembrane transporter activity"/>
    <property type="evidence" value="ECO:0007669"/>
    <property type="project" value="InterPro"/>
</dbReference>
<feature type="transmembrane region" description="Helical" evidence="8">
    <location>
        <begin position="133"/>
        <end position="152"/>
    </location>
</feature>
<feature type="transmembrane region" description="Helical" evidence="8">
    <location>
        <begin position="21"/>
        <end position="40"/>
    </location>
</feature>
<dbReference type="AlphaFoldDB" id="A0A3N9TDE9"/>
<evidence type="ECO:0000256" key="6">
    <source>
        <dbReference type="ARBA" id="ARBA00023136"/>
    </source>
</evidence>
<dbReference type="InterPro" id="IPR001248">
    <property type="entry name" value="Pur-cyt_permease"/>
</dbReference>
<comment type="similarity">
    <text evidence="2 7">Belongs to the purine-cytosine permease (2.A.39) family.</text>
</comment>
<dbReference type="PIRSF" id="PIRSF002744">
    <property type="entry name" value="Pur-cyt_permease"/>
    <property type="match status" value="1"/>
</dbReference>
<evidence type="ECO:0000256" key="4">
    <source>
        <dbReference type="ARBA" id="ARBA00022692"/>
    </source>
</evidence>
<proteinExistence type="inferred from homology"/>
<dbReference type="EMBL" id="RJVQ01000007">
    <property type="protein sequence ID" value="RQW62227.1"/>
    <property type="molecule type" value="Genomic_DNA"/>
</dbReference>